<feature type="binding site" evidence="9">
    <location>
        <position position="107"/>
    </location>
    <ligand>
        <name>1-deoxy-D-xylulose 5-phosphate</name>
        <dbReference type="ChEBI" id="CHEBI:57792"/>
    </ligand>
</feature>
<evidence type="ECO:0000256" key="9">
    <source>
        <dbReference type="HAMAP-Rule" id="MF_00183"/>
    </source>
</evidence>
<evidence type="ECO:0000256" key="5">
    <source>
        <dbReference type="ARBA" id="ARBA00023002"/>
    </source>
</evidence>
<feature type="binding site" evidence="9">
    <location>
        <position position="133"/>
    </location>
    <ligand>
        <name>1-deoxy-D-xylulose 5-phosphate</name>
        <dbReference type="ChEBI" id="CHEBI:57792"/>
    </ligand>
</feature>
<evidence type="ECO:0000256" key="3">
    <source>
        <dbReference type="ARBA" id="ARBA00022723"/>
    </source>
</evidence>
<feature type="binding site" evidence="9">
    <location>
        <position position="13"/>
    </location>
    <ligand>
        <name>NADPH</name>
        <dbReference type="ChEBI" id="CHEBI:57783"/>
    </ligand>
</feature>
<comment type="cofactor">
    <cofactor evidence="9">
        <name>Mg(2+)</name>
        <dbReference type="ChEBI" id="CHEBI:18420"/>
    </cofactor>
    <cofactor evidence="9">
        <name>Mn(2+)</name>
        <dbReference type="ChEBI" id="CHEBI:29035"/>
    </cofactor>
</comment>
<comment type="similarity">
    <text evidence="2 9">Belongs to the DXR family.</text>
</comment>
<feature type="binding site" evidence="9">
    <location>
        <position position="106"/>
    </location>
    <ligand>
        <name>NADPH</name>
        <dbReference type="ChEBI" id="CHEBI:57783"/>
    </ligand>
</feature>
<evidence type="ECO:0000259" key="12">
    <source>
        <dbReference type="Pfam" id="PF13288"/>
    </source>
</evidence>
<dbReference type="AlphaFoldDB" id="S3L1Z1"/>
<keyword evidence="4 9" id="KW-0521">NADP</keyword>
<keyword evidence="14" id="KW-1185">Reference proteome</keyword>
<feature type="binding site" evidence="9">
    <location>
        <position position="199"/>
    </location>
    <ligand>
        <name>1-deoxy-D-xylulose 5-phosphate</name>
        <dbReference type="ChEBI" id="CHEBI:57792"/>
    </ligand>
</feature>
<feature type="domain" description="1-deoxy-D-xylulose 5-phosphate reductoisomerase N-terminal" evidence="10">
    <location>
        <begin position="5"/>
        <end position="60"/>
    </location>
</feature>
<proteinExistence type="inferred from homology"/>
<name>S3L1Z1_TREMA</name>
<evidence type="ECO:0000313" key="14">
    <source>
        <dbReference type="Proteomes" id="UP000014541"/>
    </source>
</evidence>
<dbReference type="InterPro" id="IPR013512">
    <property type="entry name" value="DXP_reductoisomerase_N"/>
</dbReference>
<evidence type="ECO:0000259" key="10">
    <source>
        <dbReference type="Pfam" id="PF02670"/>
    </source>
</evidence>
<evidence type="ECO:0000256" key="2">
    <source>
        <dbReference type="ARBA" id="ARBA00006825"/>
    </source>
</evidence>
<feature type="domain" description="1-deoxy-D-xylulose 5-phosphate reductoisomerase C-terminal" evidence="11">
    <location>
        <begin position="128"/>
        <end position="211"/>
    </location>
</feature>
<dbReference type="RefSeq" id="WP_016525420.1">
    <property type="nucleotide sequence ID" value="NZ_KE332518.1"/>
</dbReference>
<keyword evidence="5 9" id="KW-0560">Oxidoreductase</keyword>
<feature type="binding site" evidence="9">
    <location>
        <position position="181"/>
    </location>
    <ligand>
        <name>1-deoxy-D-xylulose 5-phosphate</name>
        <dbReference type="ChEBI" id="CHEBI:57792"/>
    </ligand>
</feature>
<feature type="binding site" evidence="9">
    <location>
        <position position="11"/>
    </location>
    <ligand>
        <name>NADPH</name>
        <dbReference type="ChEBI" id="CHEBI:57783"/>
    </ligand>
</feature>
<feature type="binding site" evidence="9">
    <location>
        <position position="187"/>
    </location>
    <ligand>
        <name>NADPH</name>
        <dbReference type="ChEBI" id="CHEBI:57783"/>
    </ligand>
</feature>
<evidence type="ECO:0000259" key="11">
    <source>
        <dbReference type="Pfam" id="PF08436"/>
    </source>
</evidence>
<dbReference type="STRING" id="1125699.HMPREF9194_01133"/>
<evidence type="ECO:0000256" key="8">
    <source>
        <dbReference type="ARBA" id="ARBA00048543"/>
    </source>
</evidence>
<evidence type="ECO:0000256" key="4">
    <source>
        <dbReference type="ARBA" id="ARBA00022857"/>
    </source>
</evidence>
<dbReference type="UniPathway" id="UPA00056">
    <property type="reaction ID" value="UER00092"/>
</dbReference>
<feature type="binding site" evidence="9">
    <location>
        <position position="203"/>
    </location>
    <ligand>
        <name>1-deoxy-D-xylulose 5-phosphate</name>
        <dbReference type="ChEBI" id="CHEBI:57792"/>
    </ligand>
</feature>
<dbReference type="InterPro" id="IPR036291">
    <property type="entry name" value="NAD(P)-bd_dom_sf"/>
</dbReference>
<feature type="domain" description="1-deoxy-D-xylulose 5-phosphate reductoisomerase N-terminal" evidence="10">
    <location>
        <begin position="65"/>
        <end position="114"/>
    </location>
</feature>
<dbReference type="PATRIC" id="fig|1125699.3.peg.1153"/>
<comment type="caution">
    <text evidence="9">Lacks conserved residue(s) required for the propagation of feature annotation.</text>
</comment>
<dbReference type="InterPro" id="IPR003821">
    <property type="entry name" value="DXP_reductoisomerase"/>
</dbReference>
<dbReference type="PANTHER" id="PTHR30525">
    <property type="entry name" value="1-DEOXY-D-XYLULOSE 5-PHOSPHATE REDUCTOISOMERASE"/>
    <property type="match status" value="1"/>
</dbReference>
<comment type="pathway">
    <text evidence="1 9">Isoprenoid biosynthesis; isopentenyl diphosphate biosynthesis via DXP pathway; isopentenyl diphosphate from 1-deoxy-D-xylulose 5-phosphate: step 1/6.</text>
</comment>
<dbReference type="Gene3D" id="1.10.1740.10">
    <property type="match status" value="1"/>
</dbReference>
<dbReference type="Proteomes" id="UP000014541">
    <property type="component" value="Unassembled WGS sequence"/>
</dbReference>
<reference evidence="13 14" key="1">
    <citation type="submission" date="2013-04" db="EMBL/GenBank/DDBJ databases">
        <title>The Genome Sequence of Treponema maltophilum ATCC 51939.</title>
        <authorList>
            <consortium name="The Broad Institute Genomics Platform"/>
            <person name="Earl A."/>
            <person name="Ward D."/>
            <person name="Feldgarden M."/>
            <person name="Gevers D."/>
            <person name="Leonetti C."/>
            <person name="Blanton J.M."/>
            <person name="Dewhirst F.E."/>
            <person name="Izard J."/>
            <person name="Walker B."/>
            <person name="Young S."/>
            <person name="Zeng Q."/>
            <person name="Gargeya S."/>
            <person name="Fitzgerald M."/>
            <person name="Haas B."/>
            <person name="Abouelleil A."/>
            <person name="Allen A.W."/>
            <person name="Alvarado L."/>
            <person name="Arachchi H.M."/>
            <person name="Berlin A.M."/>
            <person name="Chapman S.B."/>
            <person name="Gainer-Dewar J."/>
            <person name="Goldberg J."/>
            <person name="Griggs A."/>
            <person name="Gujja S."/>
            <person name="Hansen M."/>
            <person name="Howarth C."/>
            <person name="Imamovic A."/>
            <person name="Ireland A."/>
            <person name="Larimer J."/>
            <person name="McCowan C."/>
            <person name="Murphy C."/>
            <person name="Pearson M."/>
            <person name="Poon T.W."/>
            <person name="Priest M."/>
            <person name="Roberts A."/>
            <person name="Saif S."/>
            <person name="Shea T."/>
            <person name="Sisk P."/>
            <person name="Sykes S."/>
            <person name="Wortman J."/>
            <person name="Nusbaum C."/>
            <person name="Birren B."/>
        </authorList>
    </citation>
    <scope>NUCLEOTIDE SEQUENCE [LARGE SCALE GENOMIC DNA]</scope>
    <source>
        <strain evidence="13 14">ATCC 51939</strain>
    </source>
</reference>
<dbReference type="eggNOG" id="COG0743">
    <property type="taxonomic scope" value="Bacteria"/>
</dbReference>
<dbReference type="SUPFAM" id="SSF51735">
    <property type="entry name" value="NAD(P)-binding Rossmann-fold domains"/>
    <property type="match status" value="1"/>
</dbReference>
<dbReference type="InterPro" id="IPR036169">
    <property type="entry name" value="DXPR_C_sf"/>
</dbReference>
<feature type="binding site" evidence="9">
    <location>
        <position position="132"/>
    </location>
    <ligand>
        <name>Mn(2+)</name>
        <dbReference type="ChEBI" id="CHEBI:29035"/>
    </ligand>
</feature>
<dbReference type="GO" id="GO:0070402">
    <property type="term" value="F:NADPH binding"/>
    <property type="evidence" value="ECO:0007669"/>
    <property type="project" value="InterPro"/>
</dbReference>
<protein>
    <recommendedName>
        <fullName evidence="9">1-deoxy-D-xylulose 5-phosphate reductoisomerase</fullName>
        <shortName evidence="9">DXP reductoisomerase</shortName>
        <ecNumber evidence="9">1.1.1.267</ecNumber>
    </recommendedName>
    <alternativeName>
        <fullName evidence="9">1-deoxyxylulose-5-phosphate reductoisomerase</fullName>
    </alternativeName>
    <alternativeName>
        <fullName evidence="9">2-C-methyl-D-erythritol 4-phosphate synthase</fullName>
    </alternativeName>
</protein>
<evidence type="ECO:0000313" key="13">
    <source>
        <dbReference type="EMBL" id="EPF30809.1"/>
    </source>
</evidence>
<feature type="binding site" evidence="9">
    <location>
        <position position="200"/>
    </location>
    <ligand>
        <name>1-deoxy-D-xylulose 5-phosphate</name>
        <dbReference type="ChEBI" id="CHEBI:57792"/>
    </ligand>
</feature>
<dbReference type="Pfam" id="PF08436">
    <property type="entry name" value="DXP_redisom_C"/>
    <property type="match status" value="1"/>
</dbReference>
<dbReference type="OrthoDB" id="9806546at2"/>
<evidence type="ECO:0000256" key="6">
    <source>
        <dbReference type="ARBA" id="ARBA00023211"/>
    </source>
</evidence>
<keyword evidence="3 9" id="KW-0479">Metal-binding</keyword>
<dbReference type="Pfam" id="PF13288">
    <property type="entry name" value="DXPR_C"/>
    <property type="match status" value="1"/>
</dbReference>
<feature type="binding site" evidence="9">
    <location>
        <position position="108"/>
    </location>
    <ligand>
        <name>NADPH</name>
        <dbReference type="ChEBI" id="CHEBI:57783"/>
    </ligand>
</feature>
<dbReference type="GO" id="GO:0030145">
    <property type="term" value="F:manganese ion binding"/>
    <property type="evidence" value="ECO:0007669"/>
    <property type="project" value="TreeGrafter"/>
</dbReference>
<dbReference type="PIRSF" id="PIRSF006205">
    <property type="entry name" value="Dxp_reductismrs"/>
    <property type="match status" value="1"/>
</dbReference>
<dbReference type="Pfam" id="PF02670">
    <property type="entry name" value="DXP_reductoisom"/>
    <property type="match status" value="2"/>
</dbReference>
<feature type="binding site" evidence="9">
    <location>
        <position position="134"/>
    </location>
    <ligand>
        <name>1-deoxy-D-xylulose 5-phosphate</name>
        <dbReference type="ChEBI" id="CHEBI:57792"/>
    </ligand>
</feature>
<feature type="binding site" evidence="9">
    <location>
        <position position="14"/>
    </location>
    <ligand>
        <name>NADPH</name>
        <dbReference type="ChEBI" id="CHEBI:57783"/>
    </ligand>
</feature>
<feature type="binding site" evidence="9">
    <location>
        <position position="134"/>
    </location>
    <ligand>
        <name>Mn(2+)</name>
        <dbReference type="ChEBI" id="CHEBI:29035"/>
    </ligand>
</feature>
<keyword evidence="13" id="KW-0413">Isomerase</keyword>
<comment type="caution">
    <text evidence="13">The sequence shown here is derived from an EMBL/GenBank/DDBJ whole genome shotgun (WGS) entry which is preliminary data.</text>
</comment>
<feature type="binding site" evidence="9">
    <location>
        <position position="194"/>
    </location>
    <ligand>
        <name>1-deoxy-D-xylulose 5-phosphate</name>
        <dbReference type="ChEBI" id="CHEBI:57792"/>
    </ligand>
</feature>
<dbReference type="EC" id="1.1.1.267" evidence="9"/>
<dbReference type="PANTHER" id="PTHR30525:SF0">
    <property type="entry name" value="1-DEOXY-D-XYLULOSE 5-PHOSPHATE REDUCTOISOMERASE, CHLOROPLASTIC"/>
    <property type="match status" value="1"/>
</dbReference>
<dbReference type="HOGENOM" id="CLU_035714_4_0_12"/>
<dbReference type="Gene3D" id="3.40.50.720">
    <property type="entry name" value="NAD(P)-binding Rossmann-like Domain"/>
    <property type="match status" value="2"/>
</dbReference>
<sequence length="377" mass="40932">MKKKILVLGCTGSIGSSALDIVRRFPDLFSVCGLTAHTRKTELEKLCREFSCTNAATAVTEDSPDEIRCVIEKSNADIAVNGIAGSAGLMPSVWCLQNNINLALANKETVVMAGPLIKELASAKGRSVIPVDSEHSALFFLIERFGKERVSSLILTASGGPFRTLSADKLASVTLEDALKHPTWNMGKKISIDSATLANKGLEVIEACRLFDMPPEKVKVAVHPQSLVHSLIQTVDGDLYAQISEPDMRRPILSALTWPEVIENDLKKLDLTSAVGDEGICMNFFPPRFKDFPLLGCAYEAQKAGGAYTIAYNAANEVAVEFFLQRKIGFTAIQNTVTAVLDKDWSQEPENFEAVFALDTKARKAALAFVTDFSGRG</sequence>
<keyword evidence="9" id="KW-0460">Magnesium</keyword>
<evidence type="ECO:0000256" key="7">
    <source>
        <dbReference type="ARBA" id="ARBA00023229"/>
    </source>
</evidence>
<gene>
    <name evidence="9" type="primary">dxr</name>
    <name evidence="13" type="ORF">HMPREF9194_01133</name>
</gene>
<comment type="catalytic activity">
    <reaction evidence="8">
        <text>2-C-methyl-D-erythritol 4-phosphate + NADP(+) = 1-deoxy-D-xylulose 5-phosphate + NADPH + H(+)</text>
        <dbReference type="Rhea" id="RHEA:13717"/>
        <dbReference type="ChEBI" id="CHEBI:15378"/>
        <dbReference type="ChEBI" id="CHEBI:57783"/>
        <dbReference type="ChEBI" id="CHEBI:57792"/>
        <dbReference type="ChEBI" id="CHEBI:58262"/>
        <dbReference type="ChEBI" id="CHEBI:58349"/>
        <dbReference type="EC" id="1.1.1.267"/>
    </reaction>
    <physiologicalReaction direction="right-to-left" evidence="8">
        <dbReference type="Rhea" id="RHEA:13719"/>
    </physiologicalReaction>
</comment>
<keyword evidence="6 9" id="KW-0464">Manganese</keyword>
<dbReference type="SUPFAM" id="SSF69055">
    <property type="entry name" value="1-deoxy-D-xylulose-5-phosphate reductoisomerase, C-terminal domain"/>
    <property type="match status" value="1"/>
</dbReference>
<feature type="binding site" evidence="9">
    <location>
        <position position="203"/>
    </location>
    <ligand>
        <name>Mn(2+)</name>
        <dbReference type="ChEBI" id="CHEBI:29035"/>
    </ligand>
</feature>
<dbReference type="EMBL" id="ATFF01000006">
    <property type="protein sequence ID" value="EPF30809.1"/>
    <property type="molecule type" value="Genomic_DNA"/>
</dbReference>
<keyword evidence="7 9" id="KW-0414">Isoprene biosynthesis</keyword>
<evidence type="ECO:0000256" key="1">
    <source>
        <dbReference type="ARBA" id="ARBA00005094"/>
    </source>
</evidence>
<comment type="function">
    <text evidence="9">Catalyzes the NADPH-dependent rearrangement and reduction of 1-deoxy-D-xylulose-5-phosphate (DXP) to 2-C-methyl-D-erythritol 4-phosphate (MEP).</text>
</comment>
<dbReference type="GO" id="GO:0016853">
    <property type="term" value="F:isomerase activity"/>
    <property type="evidence" value="ECO:0007669"/>
    <property type="project" value="UniProtKB-KW"/>
</dbReference>
<dbReference type="HAMAP" id="MF_00183">
    <property type="entry name" value="DXP_reductoisom"/>
    <property type="match status" value="1"/>
</dbReference>
<dbReference type="GO" id="GO:0030604">
    <property type="term" value="F:1-deoxy-D-xylulose-5-phosphate reductoisomerase activity"/>
    <property type="evidence" value="ECO:0007669"/>
    <property type="project" value="UniProtKB-UniRule"/>
</dbReference>
<feature type="domain" description="DXP reductoisomerase C-terminal" evidence="12">
    <location>
        <begin position="244"/>
        <end position="364"/>
    </location>
</feature>
<feature type="binding site" evidence="9">
    <location>
        <position position="12"/>
    </location>
    <ligand>
        <name>NADPH</name>
        <dbReference type="ChEBI" id="CHEBI:57783"/>
    </ligand>
</feature>
<dbReference type="InterPro" id="IPR026877">
    <property type="entry name" value="DXPR_C"/>
</dbReference>
<dbReference type="InterPro" id="IPR013644">
    <property type="entry name" value="DXP_reductoisomerase_C"/>
</dbReference>
<dbReference type="SUPFAM" id="SSF55347">
    <property type="entry name" value="Glyceraldehyde-3-phosphate dehydrogenase-like, C-terminal domain"/>
    <property type="match status" value="1"/>
</dbReference>
<dbReference type="GO" id="GO:0051484">
    <property type="term" value="P:isopentenyl diphosphate biosynthetic process, methylerythritol 4-phosphate pathway involved in terpenoid biosynthetic process"/>
    <property type="evidence" value="ECO:0007669"/>
    <property type="project" value="TreeGrafter"/>
</dbReference>
<organism evidence="13 14">
    <name type="scientific">Treponema maltophilum ATCC 51939</name>
    <dbReference type="NCBI Taxonomy" id="1125699"/>
    <lineage>
        <taxon>Bacteria</taxon>
        <taxon>Pseudomonadati</taxon>
        <taxon>Spirochaetota</taxon>
        <taxon>Spirochaetia</taxon>
        <taxon>Spirochaetales</taxon>
        <taxon>Treponemataceae</taxon>
        <taxon>Treponema</taxon>
    </lineage>
</organism>
<feature type="binding site" evidence="9">
    <location>
        <position position="158"/>
    </location>
    <ligand>
        <name>1-deoxy-D-xylulose 5-phosphate</name>
        <dbReference type="ChEBI" id="CHEBI:57792"/>
    </ligand>
</feature>
<accession>S3L1Z1</accession>